<dbReference type="AlphaFoldDB" id="A0A0B1TH74"/>
<evidence type="ECO:0008006" key="8">
    <source>
        <dbReference type="Google" id="ProtNLM"/>
    </source>
</evidence>
<gene>
    <name evidence="6" type="ORF">OESDEN_03441</name>
</gene>
<evidence type="ECO:0000256" key="3">
    <source>
        <dbReference type="ARBA" id="ARBA00022989"/>
    </source>
</evidence>
<organism evidence="6 7">
    <name type="scientific">Oesophagostomum dentatum</name>
    <name type="common">Nodular worm</name>
    <dbReference type="NCBI Taxonomy" id="61180"/>
    <lineage>
        <taxon>Eukaryota</taxon>
        <taxon>Metazoa</taxon>
        <taxon>Ecdysozoa</taxon>
        <taxon>Nematoda</taxon>
        <taxon>Chromadorea</taxon>
        <taxon>Rhabditida</taxon>
        <taxon>Rhabditina</taxon>
        <taxon>Rhabditomorpha</taxon>
        <taxon>Strongyloidea</taxon>
        <taxon>Strongylidae</taxon>
        <taxon>Oesophagostomum</taxon>
    </lineage>
</organism>
<evidence type="ECO:0000313" key="6">
    <source>
        <dbReference type="EMBL" id="KHJ96594.1"/>
    </source>
</evidence>
<dbReference type="PANTHER" id="PTHR11662">
    <property type="entry name" value="SOLUTE CARRIER FAMILY 17"/>
    <property type="match status" value="1"/>
</dbReference>
<feature type="transmembrane region" description="Helical" evidence="5">
    <location>
        <begin position="76"/>
        <end position="98"/>
    </location>
</feature>
<keyword evidence="7" id="KW-1185">Reference proteome</keyword>
<name>A0A0B1TH74_OESDE</name>
<dbReference type="PANTHER" id="PTHR11662:SF405">
    <property type="entry name" value="PROTEIN CBG12249"/>
    <property type="match status" value="1"/>
</dbReference>
<reference evidence="6 7" key="1">
    <citation type="submission" date="2014-03" db="EMBL/GenBank/DDBJ databases">
        <title>Draft genome of the hookworm Oesophagostomum dentatum.</title>
        <authorList>
            <person name="Mitreva M."/>
        </authorList>
    </citation>
    <scope>NUCLEOTIDE SEQUENCE [LARGE SCALE GENOMIC DNA]</scope>
    <source>
        <strain evidence="6 7">OD-Hann</strain>
    </source>
</reference>
<accession>A0A0B1TH74</accession>
<dbReference type="Proteomes" id="UP000053660">
    <property type="component" value="Unassembled WGS sequence"/>
</dbReference>
<dbReference type="GO" id="GO:0006820">
    <property type="term" value="P:monoatomic anion transport"/>
    <property type="evidence" value="ECO:0007669"/>
    <property type="project" value="TreeGrafter"/>
</dbReference>
<proteinExistence type="predicted"/>
<keyword evidence="2 5" id="KW-0812">Transmembrane</keyword>
<keyword evidence="3 5" id="KW-1133">Transmembrane helix</keyword>
<evidence type="ECO:0000256" key="4">
    <source>
        <dbReference type="ARBA" id="ARBA00023136"/>
    </source>
</evidence>
<dbReference type="EMBL" id="KN549628">
    <property type="protein sequence ID" value="KHJ96594.1"/>
    <property type="molecule type" value="Genomic_DNA"/>
</dbReference>
<dbReference type="SUPFAM" id="SSF103473">
    <property type="entry name" value="MFS general substrate transporter"/>
    <property type="match status" value="1"/>
</dbReference>
<evidence type="ECO:0000313" key="7">
    <source>
        <dbReference type="Proteomes" id="UP000053660"/>
    </source>
</evidence>
<evidence type="ECO:0000256" key="1">
    <source>
        <dbReference type="ARBA" id="ARBA00004141"/>
    </source>
</evidence>
<feature type="transmembrane region" description="Helical" evidence="5">
    <location>
        <begin position="49"/>
        <end position="70"/>
    </location>
</feature>
<dbReference type="GO" id="GO:0022857">
    <property type="term" value="F:transmembrane transporter activity"/>
    <property type="evidence" value="ECO:0007669"/>
    <property type="project" value="TreeGrafter"/>
</dbReference>
<comment type="subcellular location">
    <subcellularLocation>
        <location evidence="1">Membrane</location>
        <topology evidence="1">Multi-pass membrane protein</topology>
    </subcellularLocation>
</comment>
<keyword evidence="4 5" id="KW-0472">Membrane</keyword>
<evidence type="ECO:0000256" key="2">
    <source>
        <dbReference type="ARBA" id="ARBA00022692"/>
    </source>
</evidence>
<dbReference type="GO" id="GO:0016020">
    <property type="term" value="C:membrane"/>
    <property type="evidence" value="ECO:0007669"/>
    <property type="project" value="UniProtKB-SubCell"/>
</dbReference>
<dbReference type="OrthoDB" id="2985014at2759"/>
<dbReference type="Gene3D" id="1.20.1250.20">
    <property type="entry name" value="MFS general substrate transporter like domains"/>
    <property type="match status" value="1"/>
</dbReference>
<protein>
    <recommendedName>
        <fullName evidence="8">Major facilitator superfamily (MFS) profile domain-containing protein</fullName>
    </recommendedName>
</protein>
<dbReference type="InterPro" id="IPR050382">
    <property type="entry name" value="MFS_Na/Anion_cotransporter"/>
</dbReference>
<sequence>MQLPSAYVVRRFPTDHTLLIVILVHSFMNALIPVLAVNVGTTGVFACRLCIGIAHCFVDVLINTLINSWFPYFERSTALAIFAIGIIGFMFSILWFCFGSASPDKCKRITKLELLFLSEGEGRNNKKKKSRAPLLAMVKSFPVWAEFQMQMVICVASTISQSYLPTFYKERVLISAVMVSR</sequence>
<feature type="transmembrane region" description="Helical" evidence="5">
    <location>
        <begin position="17"/>
        <end position="37"/>
    </location>
</feature>
<dbReference type="InterPro" id="IPR036259">
    <property type="entry name" value="MFS_trans_sf"/>
</dbReference>
<evidence type="ECO:0000256" key="5">
    <source>
        <dbReference type="SAM" id="Phobius"/>
    </source>
</evidence>